<feature type="transmembrane region" description="Helical" evidence="8">
    <location>
        <begin position="305"/>
        <end position="325"/>
    </location>
</feature>
<evidence type="ECO:0000256" key="3">
    <source>
        <dbReference type="ARBA" id="ARBA00022448"/>
    </source>
</evidence>
<feature type="transmembrane region" description="Helical" evidence="8">
    <location>
        <begin position="140"/>
        <end position="162"/>
    </location>
</feature>
<keyword evidence="7 8" id="KW-0472">Membrane</keyword>
<protein>
    <submittedName>
        <fullName evidence="9">Spore gernimation protein</fullName>
    </submittedName>
</protein>
<accession>A0A410DQR0</accession>
<feature type="transmembrane region" description="Helical" evidence="8">
    <location>
        <begin position="269"/>
        <end position="293"/>
    </location>
</feature>
<comment type="subcellular location">
    <subcellularLocation>
        <location evidence="1">Membrane</location>
        <topology evidence="1">Multi-pass membrane protein</topology>
    </subcellularLocation>
</comment>
<feature type="transmembrane region" description="Helical" evidence="8">
    <location>
        <begin position="182"/>
        <end position="208"/>
    </location>
</feature>
<dbReference type="OrthoDB" id="1675410at2"/>
<evidence type="ECO:0000256" key="5">
    <source>
        <dbReference type="ARBA" id="ARBA00022692"/>
    </source>
</evidence>
<feature type="transmembrane region" description="Helical" evidence="8">
    <location>
        <begin position="40"/>
        <end position="60"/>
    </location>
</feature>
<keyword evidence="10" id="KW-1185">Reference proteome</keyword>
<dbReference type="NCBIfam" id="TIGR00912">
    <property type="entry name" value="2A0309"/>
    <property type="match status" value="1"/>
</dbReference>
<sequence>MNIEKGNISSRQLMFLIIGLIEGSTLIAAFILGVTKEDTWIVLVVSFIIEGLLLATYMKLIQLIPGKSIIEINTITYGKYLGKVISIIYIFHFWFVLVSNFRFIADFYSTFLMQETHIEVFIFCIGIATIYVVKKGIETLARIVPPIAIGTVILGILLSILLFKEYDFTNILPIAQINLSQFIQGVNVLVAIPFGEIFVFFMMFSSVVDKENIKKEAFKGLIIGGALFLLIILRDIFALGVPEALDVQPSYQVAKLINIRDIITRMETLIAVVLLFNVFVKIAIFCYSAVLGTAELLRLRTYKGIVSPIVIIGMIFSVTMFDASINQAYFGANIYPVYAWIPEVIFPLGSLVIAKSKKLKLQKIN</sequence>
<keyword evidence="4" id="KW-0309">Germination</keyword>
<feature type="transmembrane region" description="Helical" evidence="8">
    <location>
        <begin position="116"/>
        <end position="133"/>
    </location>
</feature>
<keyword evidence="5 8" id="KW-0812">Transmembrane</keyword>
<dbReference type="Proteomes" id="UP000286268">
    <property type="component" value="Chromosome"/>
</dbReference>
<comment type="similarity">
    <text evidence="2">Belongs to the amino acid-polyamine-organocation (APC) superfamily. Spore germination protein (SGP) (TC 2.A.3.9) family.</text>
</comment>
<proteinExistence type="inferred from homology"/>
<evidence type="ECO:0000256" key="6">
    <source>
        <dbReference type="ARBA" id="ARBA00022989"/>
    </source>
</evidence>
<feature type="transmembrane region" description="Helical" evidence="8">
    <location>
        <begin position="12"/>
        <end position="34"/>
    </location>
</feature>
<dbReference type="EMBL" id="CP025746">
    <property type="protein sequence ID" value="QAA31382.1"/>
    <property type="molecule type" value="Genomic_DNA"/>
</dbReference>
<evidence type="ECO:0000313" key="9">
    <source>
        <dbReference type="EMBL" id="QAA31382.1"/>
    </source>
</evidence>
<feature type="transmembrane region" description="Helical" evidence="8">
    <location>
        <begin position="80"/>
        <end position="104"/>
    </location>
</feature>
<dbReference type="AlphaFoldDB" id="A0A410DQR0"/>
<dbReference type="PANTHER" id="PTHR34975:SF2">
    <property type="entry name" value="SPORE GERMINATION PROTEIN A2"/>
    <property type="match status" value="1"/>
</dbReference>
<keyword evidence="3" id="KW-0813">Transport</keyword>
<keyword evidence="6 8" id="KW-1133">Transmembrane helix</keyword>
<dbReference type="PANTHER" id="PTHR34975">
    <property type="entry name" value="SPORE GERMINATION PROTEIN A2"/>
    <property type="match status" value="1"/>
</dbReference>
<evidence type="ECO:0000256" key="2">
    <source>
        <dbReference type="ARBA" id="ARBA00007998"/>
    </source>
</evidence>
<evidence type="ECO:0000256" key="7">
    <source>
        <dbReference type="ARBA" id="ARBA00023136"/>
    </source>
</evidence>
<dbReference type="RefSeq" id="WP_128212195.1">
    <property type="nucleotide sequence ID" value="NZ_CP025746.1"/>
</dbReference>
<evidence type="ECO:0000256" key="8">
    <source>
        <dbReference type="SAM" id="Phobius"/>
    </source>
</evidence>
<dbReference type="GO" id="GO:0009847">
    <property type="term" value="P:spore germination"/>
    <property type="evidence" value="ECO:0007669"/>
    <property type="project" value="InterPro"/>
</dbReference>
<evidence type="ECO:0000313" key="10">
    <source>
        <dbReference type="Proteomes" id="UP000286268"/>
    </source>
</evidence>
<evidence type="ECO:0000256" key="1">
    <source>
        <dbReference type="ARBA" id="ARBA00004141"/>
    </source>
</evidence>
<dbReference type="InterPro" id="IPR004761">
    <property type="entry name" value="Spore_GerAB"/>
</dbReference>
<reference evidence="9 10" key="1">
    <citation type="submission" date="2018-01" db="EMBL/GenBank/DDBJ databases">
        <title>Genome Sequencing and Assembly of Anaerobacter polyendosporus strain CT4.</title>
        <authorList>
            <person name="Tachaapaikoon C."/>
            <person name="Sutheeworapong S."/>
            <person name="Jenjaroenpun P."/>
            <person name="Wongsurawat T."/>
            <person name="Nookeaw I."/>
            <person name="Cheawchanlertfa P."/>
            <person name="Kosugi A."/>
            <person name="Cheevadhanarak S."/>
            <person name="Ratanakhanokchai K."/>
        </authorList>
    </citation>
    <scope>NUCLEOTIDE SEQUENCE [LARGE SCALE GENOMIC DNA]</scope>
    <source>
        <strain evidence="9 10">CT4</strain>
    </source>
</reference>
<gene>
    <name evidence="9" type="ORF">C1I91_06845</name>
</gene>
<evidence type="ECO:0000256" key="4">
    <source>
        <dbReference type="ARBA" id="ARBA00022544"/>
    </source>
</evidence>
<dbReference type="GO" id="GO:0016020">
    <property type="term" value="C:membrane"/>
    <property type="evidence" value="ECO:0007669"/>
    <property type="project" value="UniProtKB-SubCell"/>
</dbReference>
<organism evidence="9 10">
    <name type="scientific">Clostridium manihotivorum</name>
    <dbReference type="NCBI Taxonomy" id="2320868"/>
    <lineage>
        <taxon>Bacteria</taxon>
        <taxon>Bacillati</taxon>
        <taxon>Bacillota</taxon>
        <taxon>Clostridia</taxon>
        <taxon>Eubacteriales</taxon>
        <taxon>Clostridiaceae</taxon>
        <taxon>Clostridium</taxon>
    </lineage>
</organism>
<dbReference type="KEGG" id="cmah:C1I91_06845"/>
<feature type="transmembrane region" description="Helical" evidence="8">
    <location>
        <begin position="220"/>
        <end position="241"/>
    </location>
</feature>
<name>A0A410DQR0_9CLOT</name>
<feature type="transmembrane region" description="Helical" evidence="8">
    <location>
        <begin position="337"/>
        <end position="354"/>
    </location>
</feature>
<dbReference type="Pfam" id="PF03845">
    <property type="entry name" value="Spore_permease"/>
    <property type="match status" value="1"/>
</dbReference>